<dbReference type="InterPro" id="IPR036322">
    <property type="entry name" value="WD40_repeat_dom_sf"/>
</dbReference>
<dbReference type="PANTHER" id="PTHR44019:SF8">
    <property type="entry name" value="POC1 CENTRIOLAR PROTEIN HOMOLOG"/>
    <property type="match status" value="1"/>
</dbReference>
<organism evidence="4 5">
    <name type="scientific">Brachionus calyciflorus</name>
    <dbReference type="NCBI Taxonomy" id="104777"/>
    <lineage>
        <taxon>Eukaryota</taxon>
        <taxon>Metazoa</taxon>
        <taxon>Spiralia</taxon>
        <taxon>Gnathifera</taxon>
        <taxon>Rotifera</taxon>
        <taxon>Eurotatoria</taxon>
        <taxon>Monogononta</taxon>
        <taxon>Pseudotrocha</taxon>
        <taxon>Ploima</taxon>
        <taxon>Brachionidae</taxon>
        <taxon>Brachionus</taxon>
    </lineage>
</organism>
<accession>A0A814DZA7</accession>
<dbReference type="PROSITE" id="PS50082">
    <property type="entry name" value="WD_REPEATS_2"/>
    <property type="match status" value="1"/>
</dbReference>
<proteinExistence type="predicted"/>
<name>A0A814DZA7_9BILA</name>
<comment type="caution">
    <text evidence="4">The sequence shown here is derived from an EMBL/GenBank/DDBJ whole genome shotgun (WGS) entry which is preliminary data.</text>
</comment>
<evidence type="ECO:0000256" key="2">
    <source>
        <dbReference type="ARBA" id="ARBA00022737"/>
    </source>
</evidence>
<reference evidence="4" key="1">
    <citation type="submission" date="2021-02" db="EMBL/GenBank/DDBJ databases">
        <authorList>
            <person name="Nowell W R."/>
        </authorList>
    </citation>
    <scope>NUCLEOTIDE SEQUENCE</scope>
    <source>
        <strain evidence="4">Ploen Becks lab</strain>
    </source>
</reference>
<feature type="repeat" description="WD" evidence="3">
    <location>
        <begin position="131"/>
        <end position="171"/>
    </location>
</feature>
<dbReference type="Pfam" id="PF00400">
    <property type="entry name" value="WD40"/>
    <property type="match status" value="1"/>
</dbReference>
<protein>
    <submittedName>
        <fullName evidence="4">Uncharacterized protein</fullName>
    </submittedName>
</protein>
<keyword evidence="2" id="KW-0677">Repeat</keyword>
<dbReference type="InterPro" id="IPR015943">
    <property type="entry name" value="WD40/YVTN_repeat-like_dom_sf"/>
</dbReference>
<evidence type="ECO:0000256" key="3">
    <source>
        <dbReference type="PROSITE-ProRule" id="PRU00221"/>
    </source>
</evidence>
<sequence>MNKTNSNLSGPRSDVEKFLLNIEKDGLSLILELSNKNLVTSFSNRPDYSLLSLWNTINLSLIRSKVYEFAISCLLEFSITYLITGLYDGRIFLKVYSFFNVFILICNGLFVSSSWDGGLRIWNFTHHVLLIESHSNRVNKLLLLEDNLFASGSDDITVKIWNTTNFSLALTFPQTSSVKSLVRLNETISILALQNYEVKIIEMKTWIVKRTINIINYVNSLVILYENMYLSVGLSDGTLQIYETSNFNLMVSFKNATKAPNNMFFSSKLNALASCYYFNNKCSLVFLLNYL</sequence>
<gene>
    <name evidence="4" type="ORF">OXX778_LOCUS14449</name>
</gene>
<dbReference type="InterPro" id="IPR001680">
    <property type="entry name" value="WD40_rpt"/>
</dbReference>
<dbReference type="SUPFAM" id="SSF50978">
    <property type="entry name" value="WD40 repeat-like"/>
    <property type="match status" value="1"/>
</dbReference>
<keyword evidence="1 3" id="KW-0853">WD repeat</keyword>
<dbReference type="Proteomes" id="UP000663879">
    <property type="component" value="Unassembled WGS sequence"/>
</dbReference>
<dbReference type="Gene3D" id="2.130.10.10">
    <property type="entry name" value="YVTN repeat-like/Quinoprotein amine dehydrogenase"/>
    <property type="match status" value="1"/>
</dbReference>
<dbReference type="AlphaFoldDB" id="A0A814DZA7"/>
<keyword evidence="5" id="KW-1185">Reference proteome</keyword>
<evidence type="ECO:0000313" key="4">
    <source>
        <dbReference type="EMBL" id="CAF0961046.1"/>
    </source>
</evidence>
<evidence type="ECO:0000313" key="5">
    <source>
        <dbReference type="Proteomes" id="UP000663879"/>
    </source>
</evidence>
<dbReference type="EMBL" id="CAJNOC010002978">
    <property type="protein sequence ID" value="CAF0961046.1"/>
    <property type="molecule type" value="Genomic_DNA"/>
</dbReference>
<dbReference type="SMART" id="SM00320">
    <property type="entry name" value="WD40"/>
    <property type="match status" value="3"/>
</dbReference>
<dbReference type="PANTHER" id="PTHR44019">
    <property type="entry name" value="WD REPEAT-CONTAINING PROTEIN 55"/>
    <property type="match status" value="1"/>
</dbReference>
<dbReference type="PROSITE" id="PS50294">
    <property type="entry name" value="WD_REPEATS_REGION"/>
    <property type="match status" value="1"/>
</dbReference>
<evidence type="ECO:0000256" key="1">
    <source>
        <dbReference type="ARBA" id="ARBA00022574"/>
    </source>
</evidence>
<dbReference type="OrthoDB" id="308449at2759"/>
<dbReference type="InterPro" id="IPR050505">
    <property type="entry name" value="WDR55/POC1"/>
</dbReference>